<evidence type="ECO:0000313" key="3">
    <source>
        <dbReference type="Proteomes" id="UP000285636"/>
    </source>
</evidence>
<evidence type="ECO:0000313" key="2">
    <source>
        <dbReference type="EMBL" id="RON23142.1"/>
    </source>
</evidence>
<keyword evidence="1" id="KW-0732">Signal</keyword>
<reference evidence="2 3" key="1">
    <citation type="submission" date="2016-10" db="EMBL/GenBank/DDBJ databases">
        <title>Comparative genome analysis of multiple Pseudomonas spp. focuses on biocontrol and plant growth promoting traits.</title>
        <authorList>
            <person name="Tao X.-Y."/>
            <person name="Taylor C.G."/>
        </authorList>
    </citation>
    <scope>NUCLEOTIDE SEQUENCE [LARGE SCALE GENOMIC DNA]</scope>
    <source>
        <strain evidence="2 3">38D7</strain>
    </source>
</reference>
<comment type="caution">
    <text evidence="2">The sequence shown here is derived from an EMBL/GenBank/DDBJ whole genome shotgun (WGS) entry which is preliminary data.</text>
</comment>
<accession>A0A423ICQ8</accession>
<feature type="chain" id="PRO_5019226853" evidence="1">
    <location>
        <begin position="26"/>
        <end position="390"/>
    </location>
</feature>
<gene>
    <name evidence="2" type="ORF">BK660_07770</name>
</gene>
<dbReference type="AlphaFoldDB" id="A0A423ICQ8"/>
<proteinExistence type="predicted"/>
<dbReference type="EMBL" id="MOBK01000002">
    <property type="protein sequence ID" value="RON23142.1"/>
    <property type="molecule type" value="Genomic_DNA"/>
</dbReference>
<name>A0A423ICQ8_9PSED</name>
<organism evidence="2 3">
    <name type="scientific">Pseudomonas brassicacearum</name>
    <dbReference type="NCBI Taxonomy" id="930166"/>
    <lineage>
        <taxon>Bacteria</taxon>
        <taxon>Pseudomonadati</taxon>
        <taxon>Pseudomonadota</taxon>
        <taxon>Gammaproteobacteria</taxon>
        <taxon>Pseudomonadales</taxon>
        <taxon>Pseudomonadaceae</taxon>
        <taxon>Pseudomonas</taxon>
    </lineage>
</organism>
<protein>
    <submittedName>
        <fullName evidence="2">Uncharacterized protein</fullName>
    </submittedName>
</protein>
<dbReference type="RefSeq" id="WP_123432868.1">
    <property type="nucleotide sequence ID" value="NZ_MOBK01000002.1"/>
</dbReference>
<evidence type="ECO:0000256" key="1">
    <source>
        <dbReference type="SAM" id="SignalP"/>
    </source>
</evidence>
<feature type="signal peptide" evidence="1">
    <location>
        <begin position="1"/>
        <end position="25"/>
    </location>
</feature>
<dbReference type="Proteomes" id="UP000285636">
    <property type="component" value="Unassembled WGS sequence"/>
</dbReference>
<sequence>MFQGLFRLTGVVMLACTTFSTALWAESGARVYTGTVGKTPIVLEVSANGSEGRYFYQKYRGDLVLNGKKEGETLILDEGNPPDDEGKPLPQFRLQPKSDGWSGEWISSQGKVLKVELLQAILPPVSADSLPYLVRLHDKAPYEFLRLQGLKLKQGRTETFMGYTLQWWSEPQTKTEGFEVVSGYTAEARQRINQQLMARLWQGVVSHFGCYVDGQESYYNQTMQPSWMTASVMSATLSFEYYCGGAYPDQYNQALNLDTSTGNALTLDDVLWVGQGKPMHFEQSYDYDEPSSESSDAYFDYRSKELAPWLVAQLLKLYPTEMTTTPEGENDCGYNDDYPWHYPDWYLTEKGIRLEPSFPHVAAVCRNIGWSVLPYNLVKQHPGGVALQLP</sequence>